<keyword evidence="3" id="KW-1185">Reference proteome</keyword>
<dbReference type="RefSeq" id="WP_283211550.1">
    <property type="nucleotide sequence ID" value="NZ_JASGBI010000001.1"/>
</dbReference>
<feature type="transmembrane region" description="Helical" evidence="1">
    <location>
        <begin position="24"/>
        <end position="45"/>
    </location>
</feature>
<keyword evidence="1" id="KW-0472">Membrane</keyword>
<accession>A0ABT6XD44</accession>
<keyword evidence="1" id="KW-0812">Transmembrane</keyword>
<organism evidence="2 3">
    <name type="scientific">Lysobacter stagni</name>
    <dbReference type="NCBI Taxonomy" id="3045172"/>
    <lineage>
        <taxon>Bacteria</taxon>
        <taxon>Pseudomonadati</taxon>
        <taxon>Pseudomonadota</taxon>
        <taxon>Gammaproteobacteria</taxon>
        <taxon>Lysobacterales</taxon>
        <taxon>Lysobacteraceae</taxon>
        <taxon>Lysobacter</taxon>
    </lineage>
</organism>
<dbReference type="Proteomes" id="UP001321580">
    <property type="component" value="Unassembled WGS sequence"/>
</dbReference>
<evidence type="ECO:0000313" key="2">
    <source>
        <dbReference type="EMBL" id="MDI9238061.1"/>
    </source>
</evidence>
<reference evidence="2 3" key="1">
    <citation type="submission" date="2023-05" db="EMBL/GenBank/DDBJ databases">
        <title>Lysobacter sp. strain LF1 Genome sequencing and assembly.</title>
        <authorList>
            <person name="Jung Y."/>
        </authorList>
    </citation>
    <scope>NUCLEOTIDE SEQUENCE [LARGE SCALE GENOMIC DNA]</scope>
    <source>
        <strain evidence="2 3">LF1</strain>
    </source>
</reference>
<comment type="caution">
    <text evidence="2">The sequence shown here is derived from an EMBL/GenBank/DDBJ whole genome shotgun (WGS) entry which is preliminary data.</text>
</comment>
<name>A0ABT6XD44_9GAMM</name>
<evidence type="ECO:0000313" key="3">
    <source>
        <dbReference type="Proteomes" id="UP001321580"/>
    </source>
</evidence>
<keyword evidence="1" id="KW-1133">Transmembrane helix</keyword>
<sequence>MQWLYLLFALVALAVAFKTTSVAVLVICLLLSLGLFLAWVMKLLAQRVDSQSRDTSMILDPAELRRLREQAEARRAAANGNPPASPGT</sequence>
<protein>
    <recommendedName>
        <fullName evidence="4">DUF4229 domain-containing protein</fullName>
    </recommendedName>
</protein>
<gene>
    <name evidence="2" type="ORF">QLQ15_03960</name>
</gene>
<dbReference type="EMBL" id="JASGBI010000001">
    <property type="protein sequence ID" value="MDI9238061.1"/>
    <property type="molecule type" value="Genomic_DNA"/>
</dbReference>
<proteinExistence type="predicted"/>
<evidence type="ECO:0008006" key="4">
    <source>
        <dbReference type="Google" id="ProtNLM"/>
    </source>
</evidence>
<evidence type="ECO:0000256" key="1">
    <source>
        <dbReference type="SAM" id="Phobius"/>
    </source>
</evidence>